<dbReference type="AlphaFoldDB" id="A0A4C1VGB6"/>
<sequence length="97" mass="10762">MYGTRPREPHSSALTACRGDDGGSDHRLKRAAVNHALCFVPLMDERRVGHAACSPRVHNSKAHSVESQNNTKERKLVQRPACDKERPTVEVVDAANY</sequence>
<proteinExistence type="predicted"/>
<feature type="region of interest" description="Disordered" evidence="1">
    <location>
        <begin position="1"/>
        <end position="24"/>
    </location>
</feature>
<dbReference type="EMBL" id="BGZK01000332">
    <property type="protein sequence ID" value="GBP37347.1"/>
    <property type="molecule type" value="Genomic_DNA"/>
</dbReference>
<gene>
    <name evidence="2" type="ORF">EVAR_22807_1</name>
</gene>
<keyword evidence="3" id="KW-1185">Reference proteome</keyword>
<feature type="region of interest" description="Disordered" evidence="1">
    <location>
        <begin position="53"/>
        <end position="97"/>
    </location>
</feature>
<protein>
    <submittedName>
        <fullName evidence="2">Uncharacterized protein</fullName>
    </submittedName>
</protein>
<reference evidence="2 3" key="1">
    <citation type="journal article" date="2019" name="Commun. Biol.">
        <title>The bagworm genome reveals a unique fibroin gene that provides high tensile strength.</title>
        <authorList>
            <person name="Kono N."/>
            <person name="Nakamura H."/>
            <person name="Ohtoshi R."/>
            <person name="Tomita M."/>
            <person name="Numata K."/>
            <person name="Arakawa K."/>
        </authorList>
    </citation>
    <scope>NUCLEOTIDE SEQUENCE [LARGE SCALE GENOMIC DNA]</scope>
</reference>
<name>A0A4C1VGB6_EUMVA</name>
<evidence type="ECO:0000313" key="2">
    <source>
        <dbReference type="EMBL" id="GBP37347.1"/>
    </source>
</evidence>
<feature type="compositionally biased region" description="Basic and acidic residues" evidence="1">
    <location>
        <begin position="71"/>
        <end position="88"/>
    </location>
</feature>
<accession>A0A4C1VGB6</accession>
<organism evidence="2 3">
    <name type="scientific">Eumeta variegata</name>
    <name type="common">Bagworm moth</name>
    <name type="synonym">Eumeta japonica</name>
    <dbReference type="NCBI Taxonomy" id="151549"/>
    <lineage>
        <taxon>Eukaryota</taxon>
        <taxon>Metazoa</taxon>
        <taxon>Ecdysozoa</taxon>
        <taxon>Arthropoda</taxon>
        <taxon>Hexapoda</taxon>
        <taxon>Insecta</taxon>
        <taxon>Pterygota</taxon>
        <taxon>Neoptera</taxon>
        <taxon>Endopterygota</taxon>
        <taxon>Lepidoptera</taxon>
        <taxon>Glossata</taxon>
        <taxon>Ditrysia</taxon>
        <taxon>Tineoidea</taxon>
        <taxon>Psychidae</taxon>
        <taxon>Oiketicinae</taxon>
        <taxon>Eumeta</taxon>
    </lineage>
</organism>
<dbReference type="Proteomes" id="UP000299102">
    <property type="component" value="Unassembled WGS sequence"/>
</dbReference>
<evidence type="ECO:0000313" key="3">
    <source>
        <dbReference type="Proteomes" id="UP000299102"/>
    </source>
</evidence>
<evidence type="ECO:0000256" key="1">
    <source>
        <dbReference type="SAM" id="MobiDB-lite"/>
    </source>
</evidence>
<feature type="compositionally biased region" description="Basic and acidic residues" evidence="1">
    <location>
        <begin position="1"/>
        <end position="10"/>
    </location>
</feature>
<comment type="caution">
    <text evidence="2">The sequence shown here is derived from an EMBL/GenBank/DDBJ whole genome shotgun (WGS) entry which is preliminary data.</text>
</comment>